<evidence type="ECO:0000256" key="6">
    <source>
        <dbReference type="ARBA" id="ARBA00022776"/>
    </source>
</evidence>
<dbReference type="EMBL" id="JAZHXJ010000302">
    <property type="protein sequence ID" value="KAL1865252.1"/>
    <property type="molecule type" value="Genomic_DNA"/>
</dbReference>
<comment type="similarity">
    <text evidence="2">Belongs to the HAUS1 family.</text>
</comment>
<comment type="caution">
    <text evidence="12">The sequence shown here is derived from an EMBL/GenBank/DDBJ whole genome shotgun (WGS) entry which is preliminary data.</text>
</comment>
<evidence type="ECO:0000256" key="2">
    <source>
        <dbReference type="ARBA" id="ARBA00005479"/>
    </source>
</evidence>
<evidence type="ECO:0000256" key="7">
    <source>
        <dbReference type="ARBA" id="ARBA00023054"/>
    </source>
</evidence>
<dbReference type="PANTHER" id="PTHR31570">
    <property type="entry name" value="HAUS AUGMIN-LIKE COMPLEX SUBUNIT 1"/>
    <property type="match status" value="1"/>
</dbReference>
<keyword evidence="4" id="KW-0132">Cell division</keyword>
<dbReference type="PANTHER" id="PTHR31570:SF1">
    <property type="entry name" value="HAUS AUGMIN-LIKE COMPLEX SUBUNIT 1"/>
    <property type="match status" value="1"/>
</dbReference>
<feature type="compositionally biased region" description="Basic and acidic residues" evidence="11">
    <location>
        <begin position="105"/>
        <end position="116"/>
    </location>
</feature>
<sequence>MAHLPLNAAIFSPSVARAAASAARDWNFVDGWLTSRLRRANAQTGSAPIFERNPDTLRALLALVALNESADEERDLLASAEASALAELEAWEAERAAAGAVVRSETNRNRSRPESDHDSDDSDDEDHGQLGLINIRTNIIEATEAILSREGKAALDAVAGAAVELGVATGIGEGRGIAEAVGRRILQLQWRAFGAEQARARVFALQHYAETETQCLRRQEELLRGDKGRNTAGGEDGIDDDADGEGKVSSHSGYGPSVDQAKSNLDAQRALKTAVARLPELEERVAALATSFDLPSPSIEQVQEEEETYLNLLSRRKELDARIRSFHGLPADPDAARRELEILRDELRRLTIERDTVFEGLVERETPRNPRR</sequence>
<proteinExistence type="inferred from homology"/>
<evidence type="ECO:0000256" key="11">
    <source>
        <dbReference type="SAM" id="MobiDB-lite"/>
    </source>
</evidence>
<dbReference type="InterPro" id="IPR026243">
    <property type="entry name" value="HAUS1"/>
</dbReference>
<keyword evidence="6" id="KW-0498">Mitosis</keyword>
<gene>
    <name evidence="12" type="ORF">VTK73DRAFT_5435</name>
</gene>
<accession>A0ABR3WP66</accession>
<keyword evidence="7 10" id="KW-0175">Coiled coil</keyword>
<dbReference type="Proteomes" id="UP001586593">
    <property type="component" value="Unassembled WGS sequence"/>
</dbReference>
<keyword evidence="13" id="KW-1185">Reference proteome</keyword>
<evidence type="ECO:0000256" key="4">
    <source>
        <dbReference type="ARBA" id="ARBA00022618"/>
    </source>
</evidence>
<evidence type="ECO:0000256" key="3">
    <source>
        <dbReference type="ARBA" id="ARBA00022490"/>
    </source>
</evidence>
<keyword evidence="8" id="KW-0206">Cytoskeleton</keyword>
<evidence type="ECO:0000256" key="5">
    <source>
        <dbReference type="ARBA" id="ARBA00022701"/>
    </source>
</evidence>
<protein>
    <submittedName>
        <fullName evidence="12">Uncharacterized protein</fullName>
    </submittedName>
</protein>
<feature type="region of interest" description="Disordered" evidence="11">
    <location>
        <begin position="99"/>
        <end position="128"/>
    </location>
</feature>
<comment type="subcellular location">
    <subcellularLocation>
        <location evidence="1">Cytoplasm</location>
        <location evidence="1">Cytoskeleton</location>
        <location evidence="1">Spindle</location>
    </subcellularLocation>
</comment>
<feature type="coiled-coil region" evidence="10">
    <location>
        <begin position="264"/>
        <end position="322"/>
    </location>
</feature>
<keyword evidence="3" id="KW-0963">Cytoplasm</keyword>
<evidence type="ECO:0000256" key="9">
    <source>
        <dbReference type="ARBA" id="ARBA00023306"/>
    </source>
</evidence>
<evidence type="ECO:0000313" key="13">
    <source>
        <dbReference type="Proteomes" id="UP001586593"/>
    </source>
</evidence>
<reference evidence="12 13" key="1">
    <citation type="journal article" date="2024" name="Commun. Biol.">
        <title>Comparative genomic analysis of thermophilic fungi reveals convergent evolutionary adaptations and gene losses.</title>
        <authorList>
            <person name="Steindorff A.S."/>
            <person name="Aguilar-Pontes M.V."/>
            <person name="Robinson A.J."/>
            <person name="Andreopoulos B."/>
            <person name="LaButti K."/>
            <person name="Kuo A."/>
            <person name="Mondo S."/>
            <person name="Riley R."/>
            <person name="Otillar R."/>
            <person name="Haridas S."/>
            <person name="Lipzen A."/>
            <person name="Grimwood J."/>
            <person name="Schmutz J."/>
            <person name="Clum A."/>
            <person name="Reid I.D."/>
            <person name="Moisan M.C."/>
            <person name="Butler G."/>
            <person name="Nguyen T.T.M."/>
            <person name="Dewar K."/>
            <person name="Conant G."/>
            <person name="Drula E."/>
            <person name="Henrissat B."/>
            <person name="Hansel C."/>
            <person name="Singer S."/>
            <person name="Hutchinson M.I."/>
            <person name="de Vries R.P."/>
            <person name="Natvig D.O."/>
            <person name="Powell A.J."/>
            <person name="Tsang A."/>
            <person name="Grigoriev I.V."/>
        </authorList>
    </citation>
    <scope>NUCLEOTIDE SEQUENCE [LARGE SCALE GENOMIC DNA]</scope>
    <source>
        <strain evidence="12 13">ATCC 24622</strain>
    </source>
</reference>
<keyword evidence="5" id="KW-0493">Microtubule</keyword>
<evidence type="ECO:0000256" key="10">
    <source>
        <dbReference type="SAM" id="Coils"/>
    </source>
</evidence>
<keyword evidence="9" id="KW-0131">Cell cycle</keyword>
<evidence type="ECO:0000256" key="1">
    <source>
        <dbReference type="ARBA" id="ARBA00004186"/>
    </source>
</evidence>
<name>A0ABR3WP66_9PEZI</name>
<organism evidence="12 13">
    <name type="scientific">Phialemonium thermophilum</name>
    <dbReference type="NCBI Taxonomy" id="223376"/>
    <lineage>
        <taxon>Eukaryota</taxon>
        <taxon>Fungi</taxon>
        <taxon>Dikarya</taxon>
        <taxon>Ascomycota</taxon>
        <taxon>Pezizomycotina</taxon>
        <taxon>Sordariomycetes</taxon>
        <taxon>Sordariomycetidae</taxon>
        <taxon>Cephalothecales</taxon>
        <taxon>Cephalothecaceae</taxon>
        <taxon>Phialemonium</taxon>
    </lineage>
</organism>
<evidence type="ECO:0000256" key="8">
    <source>
        <dbReference type="ARBA" id="ARBA00023212"/>
    </source>
</evidence>
<feature type="region of interest" description="Disordered" evidence="11">
    <location>
        <begin position="226"/>
        <end position="261"/>
    </location>
</feature>
<feature type="compositionally biased region" description="Acidic residues" evidence="11">
    <location>
        <begin position="117"/>
        <end position="126"/>
    </location>
</feature>
<evidence type="ECO:0000313" key="12">
    <source>
        <dbReference type="EMBL" id="KAL1865252.1"/>
    </source>
</evidence>